<feature type="compositionally biased region" description="Basic and acidic residues" evidence="1">
    <location>
        <begin position="9"/>
        <end position="33"/>
    </location>
</feature>
<dbReference type="GeneID" id="81366313"/>
<gene>
    <name evidence="2" type="ORF">N7509_002696</name>
</gene>
<protein>
    <submittedName>
        <fullName evidence="2">Uncharacterized protein</fullName>
    </submittedName>
</protein>
<evidence type="ECO:0000313" key="3">
    <source>
        <dbReference type="Proteomes" id="UP001147747"/>
    </source>
</evidence>
<organism evidence="2 3">
    <name type="scientific">Penicillium cosmopolitanum</name>
    <dbReference type="NCBI Taxonomy" id="1131564"/>
    <lineage>
        <taxon>Eukaryota</taxon>
        <taxon>Fungi</taxon>
        <taxon>Dikarya</taxon>
        <taxon>Ascomycota</taxon>
        <taxon>Pezizomycotina</taxon>
        <taxon>Eurotiomycetes</taxon>
        <taxon>Eurotiomycetidae</taxon>
        <taxon>Eurotiales</taxon>
        <taxon>Aspergillaceae</taxon>
        <taxon>Penicillium</taxon>
    </lineage>
</organism>
<dbReference type="RefSeq" id="XP_056493128.1">
    <property type="nucleotide sequence ID" value="XM_056627333.1"/>
</dbReference>
<comment type="caution">
    <text evidence="2">The sequence shown here is derived from an EMBL/GenBank/DDBJ whole genome shotgun (WGS) entry which is preliminary data.</text>
</comment>
<dbReference type="AlphaFoldDB" id="A0A9W9W9H8"/>
<name>A0A9W9W9H8_9EURO</name>
<sequence length="66" mass="7283">MNLLIPVERLLDDPQYDSERPNKKQKRSDRESEATSAVLNGALQELIYATNSIHKIGGVDNTGANS</sequence>
<feature type="region of interest" description="Disordered" evidence="1">
    <location>
        <begin position="1"/>
        <end position="35"/>
    </location>
</feature>
<evidence type="ECO:0000256" key="1">
    <source>
        <dbReference type="SAM" id="MobiDB-lite"/>
    </source>
</evidence>
<dbReference type="Proteomes" id="UP001147747">
    <property type="component" value="Unassembled WGS sequence"/>
</dbReference>
<proteinExistence type="predicted"/>
<reference evidence="2" key="1">
    <citation type="submission" date="2022-12" db="EMBL/GenBank/DDBJ databases">
        <authorList>
            <person name="Petersen C."/>
        </authorList>
    </citation>
    <scope>NUCLEOTIDE SEQUENCE</scope>
    <source>
        <strain evidence="2">IBT 29677</strain>
    </source>
</reference>
<reference evidence="2" key="2">
    <citation type="journal article" date="2023" name="IMA Fungus">
        <title>Comparative genomic study of the Penicillium genus elucidates a diverse pangenome and 15 lateral gene transfer events.</title>
        <authorList>
            <person name="Petersen C."/>
            <person name="Sorensen T."/>
            <person name="Nielsen M.R."/>
            <person name="Sondergaard T.E."/>
            <person name="Sorensen J.L."/>
            <person name="Fitzpatrick D.A."/>
            <person name="Frisvad J.C."/>
            <person name="Nielsen K.L."/>
        </authorList>
    </citation>
    <scope>NUCLEOTIDE SEQUENCE</scope>
    <source>
        <strain evidence="2">IBT 29677</strain>
    </source>
</reference>
<keyword evidence="3" id="KW-1185">Reference proteome</keyword>
<dbReference type="EMBL" id="JAPZBU010000004">
    <property type="protein sequence ID" value="KAJ5408813.1"/>
    <property type="molecule type" value="Genomic_DNA"/>
</dbReference>
<evidence type="ECO:0000313" key="2">
    <source>
        <dbReference type="EMBL" id="KAJ5408813.1"/>
    </source>
</evidence>
<accession>A0A9W9W9H8</accession>